<feature type="transmembrane region" description="Helical" evidence="1">
    <location>
        <begin position="189"/>
        <end position="214"/>
    </location>
</feature>
<dbReference type="NCBIfam" id="TIGR03082">
    <property type="entry name" value="Gneg_AbrB_dup"/>
    <property type="match status" value="2"/>
</dbReference>
<proteinExistence type="predicted"/>
<keyword evidence="1" id="KW-0472">Membrane</keyword>
<evidence type="ECO:0000313" key="3">
    <source>
        <dbReference type="Proteomes" id="UP000603352"/>
    </source>
</evidence>
<organism evidence="2 3">
    <name type="scientific">Tistrella bauzanensis</name>
    <dbReference type="NCBI Taxonomy" id="657419"/>
    <lineage>
        <taxon>Bacteria</taxon>
        <taxon>Pseudomonadati</taxon>
        <taxon>Pseudomonadota</taxon>
        <taxon>Alphaproteobacteria</taxon>
        <taxon>Geminicoccales</taxon>
        <taxon>Geminicoccaceae</taxon>
        <taxon>Tistrella</taxon>
    </lineage>
</organism>
<dbReference type="PANTHER" id="PTHR38457">
    <property type="entry name" value="REGULATOR ABRB-RELATED"/>
    <property type="match status" value="1"/>
</dbReference>
<dbReference type="PIRSF" id="PIRSF038991">
    <property type="entry name" value="Protein_AbrB"/>
    <property type="match status" value="1"/>
</dbReference>
<protein>
    <submittedName>
        <fullName evidence="2">Ammonia monooxygenase</fullName>
    </submittedName>
</protein>
<feature type="transmembrane region" description="Helical" evidence="1">
    <location>
        <begin position="226"/>
        <end position="245"/>
    </location>
</feature>
<dbReference type="InterPro" id="IPR017516">
    <property type="entry name" value="AbrB_dup"/>
</dbReference>
<dbReference type="Pfam" id="PF05145">
    <property type="entry name" value="AbrB"/>
    <property type="match status" value="1"/>
</dbReference>
<comment type="caution">
    <text evidence="2">The sequence shown here is derived from an EMBL/GenBank/DDBJ whole genome shotgun (WGS) entry which is preliminary data.</text>
</comment>
<dbReference type="EMBL" id="BMDZ01000005">
    <property type="protein sequence ID" value="GGB28420.1"/>
    <property type="molecule type" value="Genomic_DNA"/>
</dbReference>
<evidence type="ECO:0000313" key="2">
    <source>
        <dbReference type="EMBL" id="GGB28420.1"/>
    </source>
</evidence>
<feature type="transmembrane region" description="Helical" evidence="1">
    <location>
        <begin position="251"/>
        <end position="270"/>
    </location>
</feature>
<gene>
    <name evidence="2" type="ORF">GCM10011505_07100</name>
</gene>
<keyword evidence="2" id="KW-0503">Monooxygenase</keyword>
<dbReference type="PANTHER" id="PTHR38457:SF1">
    <property type="entry name" value="REGULATOR ABRB-RELATED"/>
    <property type="match status" value="1"/>
</dbReference>
<feature type="transmembrane region" description="Helical" evidence="1">
    <location>
        <begin position="325"/>
        <end position="358"/>
    </location>
</feature>
<feature type="transmembrane region" description="Helical" evidence="1">
    <location>
        <begin position="89"/>
        <end position="110"/>
    </location>
</feature>
<dbReference type="Proteomes" id="UP000603352">
    <property type="component" value="Unassembled WGS sequence"/>
</dbReference>
<keyword evidence="3" id="KW-1185">Reference proteome</keyword>
<dbReference type="GO" id="GO:0004497">
    <property type="term" value="F:monooxygenase activity"/>
    <property type="evidence" value="ECO:0007669"/>
    <property type="project" value="UniProtKB-KW"/>
</dbReference>
<feature type="transmembrane region" description="Helical" evidence="1">
    <location>
        <begin position="38"/>
        <end position="58"/>
    </location>
</feature>
<feature type="transmembrane region" description="Helical" evidence="1">
    <location>
        <begin position="282"/>
        <end position="305"/>
    </location>
</feature>
<keyword evidence="1" id="KW-1133">Transmembrane helix</keyword>
<sequence>MTTTGGADRHKAARLCLTLLIGAAGGGLFAWWHLPLAWMLGAMSLTALTGILGAPLIANRRLRNWTVVALGMVLGGSFTPDVFAHAAGWPLGLAALAAYILLLFSMGYWLMIAFGRVDRATAFFAAMPGGINEMTRVAEDHHADIATVALTHAVRIYAVVFTVPLYLAYVEGYSVAATITPRHATQDGLIAIWAGGGMAGMIASYVVLVAGGILGYRLASRTGIPGATFIGSLLVSGALHLSGLVTLQLPTAAIALAQMLAGAMMGARFAGLSMRKLARIVILAIISALMMLVTAILFTPVFTAVTGAPRLAMLLSLVPGGFTEMGLIALSLGLDAAVVAVFHVMRVIYVIMFAPVFFKQRRARS</sequence>
<accession>A0ABQ1I9C2</accession>
<feature type="transmembrane region" description="Helical" evidence="1">
    <location>
        <begin position="145"/>
        <end position="169"/>
    </location>
</feature>
<dbReference type="InterPro" id="IPR007820">
    <property type="entry name" value="AbrB_fam"/>
</dbReference>
<feature type="transmembrane region" description="Helical" evidence="1">
    <location>
        <begin position="65"/>
        <end position="83"/>
    </location>
</feature>
<name>A0ABQ1I9C2_9PROT</name>
<reference evidence="3" key="1">
    <citation type="journal article" date="2019" name="Int. J. Syst. Evol. Microbiol.">
        <title>The Global Catalogue of Microorganisms (GCM) 10K type strain sequencing project: providing services to taxonomists for standard genome sequencing and annotation.</title>
        <authorList>
            <consortium name="The Broad Institute Genomics Platform"/>
            <consortium name="The Broad Institute Genome Sequencing Center for Infectious Disease"/>
            <person name="Wu L."/>
            <person name="Ma J."/>
        </authorList>
    </citation>
    <scope>NUCLEOTIDE SEQUENCE [LARGE SCALE GENOMIC DNA]</scope>
    <source>
        <strain evidence="3">CGMCC 1.10188</strain>
    </source>
</reference>
<feature type="transmembrane region" description="Helical" evidence="1">
    <location>
        <begin position="12"/>
        <end position="32"/>
    </location>
</feature>
<keyword evidence="1" id="KW-0812">Transmembrane</keyword>
<keyword evidence="2" id="KW-0560">Oxidoreductase</keyword>
<evidence type="ECO:0000256" key="1">
    <source>
        <dbReference type="SAM" id="Phobius"/>
    </source>
</evidence>